<dbReference type="RefSeq" id="WP_272445787.1">
    <property type="nucleotide sequence ID" value="NZ_JAMQKC010000004.1"/>
</dbReference>
<dbReference type="InterPro" id="IPR003780">
    <property type="entry name" value="COX15/CtaA_fam"/>
</dbReference>
<keyword evidence="6" id="KW-0560">Oxidoreductase</keyword>
<dbReference type="InterPro" id="IPR050450">
    <property type="entry name" value="COX15/CtaA_HemeA_synthase"/>
</dbReference>
<evidence type="ECO:0000313" key="13">
    <source>
        <dbReference type="EMBL" id="MDC3416769.1"/>
    </source>
</evidence>
<feature type="transmembrane region" description="Helical" evidence="12">
    <location>
        <begin position="161"/>
        <end position="182"/>
    </location>
</feature>
<dbReference type="PANTHER" id="PTHR35457:SF1">
    <property type="entry name" value="HEME A SYNTHASE"/>
    <property type="match status" value="1"/>
</dbReference>
<feature type="transmembrane region" description="Helical" evidence="12">
    <location>
        <begin position="271"/>
        <end position="292"/>
    </location>
</feature>
<organism evidence="13 14">
    <name type="scientific">Aquibacillus salsiterrae</name>
    <dbReference type="NCBI Taxonomy" id="2950439"/>
    <lineage>
        <taxon>Bacteria</taxon>
        <taxon>Bacillati</taxon>
        <taxon>Bacillota</taxon>
        <taxon>Bacilli</taxon>
        <taxon>Bacillales</taxon>
        <taxon>Bacillaceae</taxon>
        <taxon>Aquibacillus</taxon>
    </lineage>
</organism>
<evidence type="ECO:0000256" key="5">
    <source>
        <dbReference type="ARBA" id="ARBA00022989"/>
    </source>
</evidence>
<feature type="transmembrane region" description="Helical" evidence="12">
    <location>
        <begin position="89"/>
        <end position="111"/>
    </location>
</feature>
<protein>
    <submittedName>
        <fullName evidence="13">COX15/CtaA family protein</fullName>
    </submittedName>
</protein>
<keyword evidence="14" id="KW-1185">Reference proteome</keyword>
<dbReference type="GO" id="GO:0006784">
    <property type="term" value="P:heme A biosynthetic process"/>
    <property type="evidence" value="ECO:0007669"/>
    <property type="project" value="InterPro"/>
</dbReference>
<feature type="transmembrane region" description="Helical" evidence="12">
    <location>
        <begin position="242"/>
        <end position="265"/>
    </location>
</feature>
<keyword evidence="8" id="KW-0350">Heme biosynthesis</keyword>
<evidence type="ECO:0000256" key="2">
    <source>
        <dbReference type="ARBA" id="ARBA00022475"/>
    </source>
</evidence>
<feature type="transmembrane region" description="Helical" evidence="12">
    <location>
        <begin position="117"/>
        <end position="140"/>
    </location>
</feature>
<comment type="pathway">
    <text evidence="11">Porphyrin-containing compound metabolism.</text>
</comment>
<keyword evidence="10" id="KW-1015">Disulfide bond</keyword>
<evidence type="ECO:0000256" key="9">
    <source>
        <dbReference type="ARBA" id="ARBA00023136"/>
    </source>
</evidence>
<name>A0A9X4AEM9_9BACI</name>
<evidence type="ECO:0000256" key="6">
    <source>
        <dbReference type="ARBA" id="ARBA00023002"/>
    </source>
</evidence>
<keyword evidence="4" id="KW-0479">Metal-binding</keyword>
<evidence type="ECO:0000256" key="10">
    <source>
        <dbReference type="ARBA" id="ARBA00023157"/>
    </source>
</evidence>
<dbReference type="GO" id="GO:0046872">
    <property type="term" value="F:metal ion binding"/>
    <property type="evidence" value="ECO:0007669"/>
    <property type="project" value="UniProtKB-KW"/>
</dbReference>
<evidence type="ECO:0000256" key="7">
    <source>
        <dbReference type="ARBA" id="ARBA00023004"/>
    </source>
</evidence>
<dbReference type="PANTHER" id="PTHR35457">
    <property type="entry name" value="HEME A SYNTHASE"/>
    <property type="match status" value="1"/>
</dbReference>
<reference evidence="13" key="1">
    <citation type="submission" date="2022-06" db="EMBL/GenBank/DDBJ databases">
        <title>Aquibacillus sp. a new bacterium isolated from soil saline samples.</title>
        <authorList>
            <person name="Galisteo C."/>
            <person name="De La Haba R."/>
            <person name="Sanchez-Porro C."/>
            <person name="Ventosa A."/>
        </authorList>
    </citation>
    <scope>NUCLEOTIDE SEQUENCE</scope>
    <source>
        <strain evidence="13">3ASR75-54</strain>
    </source>
</reference>
<comment type="caution">
    <text evidence="13">The sequence shown here is derived from an EMBL/GenBank/DDBJ whole genome shotgun (WGS) entry which is preliminary data.</text>
</comment>
<keyword evidence="9 12" id="KW-0472">Membrane</keyword>
<feature type="transmembrane region" description="Helical" evidence="12">
    <location>
        <begin position="56"/>
        <end position="77"/>
    </location>
</feature>
<sequence>MRHYFAIITSYLTVLALIIGNLVVLTKAGDACGTDWPTCNGQLIPDFSNYKIAIEYSHRIFTGSLGFVLLVNAVIAWKRKYVGETEVKLFTILSLLLLLVQSGVGGLNVLLGTPPGFTTIDVTVSLLLLSSTVILAVVLSRTEVNRLGNDEKSKVGRYQQLFKPLMFGFSLYFLEVLIGAFFKHSGASKMVNFITTDETLINSLTLSETLYSVHGIANTIILVSSGYGLFLAWKHEVLVKQAVIFFLFILLNGVTGFMTQLSGLYEIVSSLHMIVVILTVFQGSYLVATAYFSPYFVKKTR</sequence>
<keyword evidence="7" id="KW-0408">Iron</keyword>
<keyword evidence="2" id="KW-1003">Cell membrane</keyword>
<comment type="subcellular location">
    <subcellularLocation>
        <location evidence="1">Membrane</location>
        <topology evidence="1">Multi-pass membrane protein</topology>
    </subcellularLocation>
</comment>
<dbReference type="AlphaFoldDB" id="A0A9X4AEM9"/>
<proteinExistence type="predicted"/>
<evidence type="ECO:0000256" key="12">
    <source>
        <dbReference type="SAM" id="Phobius"/>
    </source>
</evidence>
<keyword evidence="3 12" id="KW-0812">Transmembrane</keyword>
<feature type="transmembrane region" description="Helical" evidence="12">
    <location>
        <begin position="5"/>
        <end position="25"/>
    </location>
</feature>
<evidence type="ECO:0000256" key="8">
    <source>
        <dbReference type="ARBA" id="ARBA00023133"/>
    </source>
</evidence>
<evidence type="ECO:0000256" key="11">
    <source>
        <dbReference type="ARBA" id="ARBA00023444"/>
    </source>
</evidence>
<gene>
    <name evidence="13" type="ORF">NC799_07535</name>
</gene>
<dbReference type="Pfam" id="PF02628">
    <property type="entry name" value="COX15-CtaA"/>
    <property type="match status" value="1"/>
</dbReference>
<accession>A0A9X4AEM9</accession>
<dbReference type="GO" id="GO:0016491">
    <property type="term" value="F:oxidoreductase activity"/>
    <property type="evidence" value="ECO:0007669"/>
    <property type="project" value="UniProtKB-KW"/>
</dbReference>
<dbReference type="Proteomes" id="UP001145069">
    <property type="component" value="Unassembled WGS sequence"/>
</dbReference>
<evidence type="ECO:0000256" key="3">
    <source>
        <dbReference type="ARBA" id="ARBA00022692"/>
    </source>
</evidence>
<keyword evidence="5 12" id="KW-1133">Transmembrane helix</keyword>
<evidence type="ECO:0000313" key="14">
    <source>
        <dbReference type="Proteomes" id="UP001145069"/>
    </source>
</evidence>
<dbReference type="EMBL" id="JAMQKC010000004">
    <property type="protein sequence ID" value="MDC3416769.1"/>
    <property type="molecule type" value="Genomic_DNA"/>
</dbReference>
<evidence type="ECO:0000256" key="4">
    <source>
        <dbReference type="ARBA" id="ARBA00022723"/>
    </source>
</evidence>
<evidence type="ECO:0000256" key="1">
    <source>
        <dbReference type="ARBA" id="ARBA00004141"/>
    </source>
</evidence>
<feature type="transmembrane region" description="Helical" evidence="12">
    <location>
        <begin position="210"/>
        <end position="230"/>
    </location>
</feature>
<dbReference type="GO" id="GO:0016020">
    <property type="term" value="C:membrane"/>
    <property type="evidence" value="ECO:0007669"/>
    <property type="project" value="UniProtKB-SubCell"/>
</dbReference>